<dbReference type="EMBL" id="CP114014">
    <property type="protein sequence ID" value="XAY04344.1"/>
    <property type="molecule type" value="Genomic_DNA"/>
</dbReference>
<reference evidence="3" key="1">
    <citation type="submission" date="2022-12" db="EMBL/GenBank/DDBJ databases">
        <title>Paraconexibacter alkalitolerans sp. nov. and Baekduia alba sp. nov., isolated from soil and emended description of the genera Paraconexibacter (Chun et al., 2020) and Baekduia (An et al., 2020).</title>
        <authorList>
            <person name="Vieira S."/>
            <person name="Huber K.J."/>
            <person name="Geppert A."/>
            <person name="Wolf J."/>
            <person name="Neumann-Schaal M."/>
            <person name="Muesken M."/>
            <person name="Overmann J."/>
        </authorList>
    </citation>
    <scope>NUCLEOTIDE SEQUENCE</scope>
    <source>
        <strain evidence="3">AEG42_29</strain>
    </source>
</reference>
<dbReference type="KEGG" id="parq:DSM112329_01177"/>
<dbReference type="SUPFAM" id="SSF56059">
    <property type="entry name" value="Glutathione synthetase ATP-binding domain-like"/>
    <property type="match status" value="1"/>
</dbReference>
<dbReference type="PIRSF" id="PIRSF005522">
    <property type="entry name" value="UCP005522"/>
    <property type="match status" value="1"/>
</dbReference>
<dbReference type="InterPro" id="IPR025841">
    <property type="entry name" value="CP_ATPgrasp_2"/>
</dbReference>
<evidence type="ECO:0000256" key="1">
    <source>
        <dbReference type="SAM" id="MobiDB-lite"/>
    </source>
</evidence>
<dbReference type="PANTHER" id="PTHR34595">
    <property type="entry name" value="BLR5612 PROTEIN"/>
    <property type="match status" value="1"/>
</dbReference>
<dbReference type="PANTHER" id="PTHR34595:SF7">
    <property type="entry name" value="SLL1039 PROTEIN"/>
    <property type="match status" value="1"/>
</dbReference>
<dbReference type="Gene3D" id="3.30.1490.270">
    <property type="match status" value="1"/>
</dbReference>
<organism evidence="3">
    <name type="scientific">Paraconexibacter sp. AEG42_29</name>
    <dbReference type="NCBI Taxonomy" id="2997339"/>
    <lineage>
        <taxon>Bacteria</taxon>
        <taxon>Bacillati</taxon>
        <taxon>Actinomycetota</taxon>
        <taxon>Thermoleophilia</taxon>
        <taxon>Solirubrobacterales</taxon>
        <taxon>Paraconexibacteraceae</taxon>
        <taxon>Paraconexibacter</taxon>
    </lineage>
</organism>
<accession>A0AAU7ARR3</accession>
<dbReference type="Pfam" id="PF14403">
    <property type="entry name" value="CP_ATPgrasp_2"/>
    <property type="match status" value="1"/>
</dbReference>
<name>A0AAU7ARR3_9ACTN</name>
<sequence>MSDTTSLLDAETFDESAAHGGLPTDLDARLPTLQTAVMDHARQRGVSFAGTGPDSRFVIDPYPRVIDAATWADVERGLKQRALALDAFVRDVHGTRSAVADGVIPARVIESCANLDPGAAALGPRGSGQNWIGIAGLDLIRDASGRFLVLEDNCRTPSGLAYALAAREALQHALEPEELDHVRTLGDVPGMLRATLDAARPDPARPTEAVVLTDGPRNSAYYEHRRLAVALGVPLVTPNELQIRADQLWTIGGEHPVNVVYRRTDEDLSTTSVGRFLSPALQAGTLGLVNAFGTGVADDKLTHVYVERLVRYYLGEEPLLPSVRGLDLGTDAGLAEADDRLAELVVKPRGGFGGIGVTICAALDRAGLDAVREQLHAAPDAFVAQELVPLSTHPTVIDGVAQPRHVDLRPFVMLAGESARVVAGGLTRVALREGSMIVNSSQEGGAKDTWILR</sequence>
<evidence type="ECO:0000313" key="3">
    <source>
        <dbReference type="EMBL" id="XAY04344.1"/>
    </source>
</evidence>
<evidence type="ECO:0000259" key="2">
    <source>
        <dbReference type="Pfam" id="PF14403"/>
    </source>
</evidence>
<gene>
    <name evidence="3" type="ORF">DSM112329_01177</name>
</gene>
<protein>
    <recommendedName>
        <fullName evidence="2">Circularly permuted ATP-grasp type 2 domain-containing protein</fullName>
    </recommendedName>
</protein>
<dbReference type="InterPro" id="IPR016450">
    <property type="entry name" value="UCP005522"/>
</dbReference>
<dbReference type="InterPro" id="IPR051680">
    <property type="entry name" value="ATP-dep_Glu-Cys_Ligase-2"/>
</dbReference>
<dbReference type="RefSeq" id="WP_354700885.1">
    <property type="nucleotide sequence ID" value="NZ_CP114014.1"/>
</dbReference>
<feature type="region of interest" description="Disordered" evidence="1">
    <location>
        <begin position="1"/>
        <end position="25"/>
    </location>
</feature>
<dbReference type="Gene3D" id="3.40.50.11290">
    <property type="match status" value="1"/>
</dbReference>
<feature type="domain" description="Circularly permuted ATP-grasp type 2" evidence="2">
    <location>
        <begin position="63"/>
        <end position="430"/>
    </location>
</feature>
<dbReference type="AlphaFoldDB" id="A0AAU7ARR3"/>
<proteinExistence type="predicted"/>